<organism evidence="2 3">
    <name type="scientific">Gigaspora rosea</name>
    <dbReference type="NCBI Taxonomy" id="44941"/>
    <lineage>
        <taxon>Eukaryota</taxon>
        <taxon>Fungi</taxon>
        <taxon>Fungi incertae sedis</taxon>
        <taxon>Mucoromycota</taxon>
        <taxon>Glomeromycotina</taxon>
        <taxon>Glomeromycetes</taxon>
        <taxon>Diversisporales</taxon>
        <taxon>Gigasporaceae</taxon>
        <taxon>Gigaspora</taxon>
    </lineage>
</organism>
<feature type="transmembrane region" description="Helical" evidence="1">
    <location>
        <begin position="43"/>
        <end position="64"/>
    </location>
</feature>
<dbReference type="EMBL" id="QKWP01001148">
    <property type="protein sequence ID" value="RIB11308.1"/>
    <property type="molecule type" value="Genomic_DNA"/>
</dbReference>
<reference evidence="2 3" key="1">
    <citation type="submission" date="2018-06" db="EMBL/GenBank/DDBJ databases">
        <title>Comparative genomics reveals the genomic features of Rhizophagus irregularis, R. cerebriforme, R. diaphanum and Gigaspora rosea, and their symbiotic lifestyle signature.</title>
        <authorList>
            <person name="Morin E."/>
            <person name="San Clemente H."/>
            <person name="Chen E.C.H."/>
            <person name="De La Providencia I."/>
            <person name="Hainaut M."/>
            <person name="Kuo A."/>
            <person name="Kohler A."/>
            <person name="Murat C."/>
            <person name="Tang N."/>
            <person name="Roy S."/>
            <person name="Loubradou J."/>
            <person name="Henrissat B."/>
            <person name="Grigoriev I.V."/>
            <person name="Corradi N."/>
            <person name="Roux C."/>
            <person name="Martin F.M."/>
        </authorList>
    </citation>
    <scope>NUCLEOTIDE SEQUENCE [LARGE SCALE GENOMIC DNA]</scope>
    <source>
        <strain evidence="2 3">DAOM 194757</strain>
    </source>
</reference>
<gene>
    <name evidence="2" type="ORF">C2G38_2203781</name>
</gene>
<name>A0A397UPT8_9GLOM</name>
<accession>A0A397UPT8</accession>
<proteinExistence type="predicted"/>
<keyword evidence="3" id="KW-1185">Reference proteome</keyword>
<evidence type="ECO:0000313" key="2">
    <source>
        <dbReference type="EMBL" id="RIB11308.1"/>
    </source>
</evidence>
<dbReference type="Proteomes" id="UP000266673">
    <property type="component" value="Unassembled WGS sequence"/>
</dbReference>
<comment type="caution">
    <text evidence="2">The sequence shown here is derived from an EMBL/GenBank/DDBJ whole genome shotgun (WGS) entry which is preliminary data.</text>
</comment>
<keyword evidence="1" id="KW-1133">Transmembrane helix</keyword>
<evidence type="ECO:0000313" key="3">
    <source>
        <dbReference type="Proteomes" id="UP000266673"/>
    </source>
</evidence>
<protein>
    <submittedName>
        <fullName evidence="2">Uncharacterized protein</fullName>
    </submittedName>
</protein>
<dbReference type="AlphaFoldDB" id="A0A397UPT8"/>
<sequence length="74" mass="8707">MIFEKLRPLDCSASFLKVVVFEIFIVARVKCFFLRIIVLEVVVFGVVVFRIIVFKVVVFGILFLEFNIEKNRCF</sequence>
<evidence type="ECO:0000256" key="1">
    <source>
        <dbReference type="SAM" id="Phobius"/>
    </source>
</evidence>
<keyword evidence="1" id="KW-0472">Membrane</keyword>
<keyword evidence="1" id="KW-0812">Transmembrane</keyword>